<dbReference type="GO" id="GO:0016020">
    <property type="term" value="C:membrane"/>
    <property type="evidence" value="ECO:0007669"/>
    <property type="project" value="UniProtKB-SubCell"/>
</dbReference>
<dbReference type="AlphaFoldDB" id="A0A1E8FJP9"/>
<dbReference type="OrthoDB" id="6272224at2"/>
<name>A0A1E8FJP9_9ALTE</name>
<proteinExistence type="predicted"/>
<organism evidence="7 8">
    <name type="scientific">Alteromonas lipolytica</name>
    <dbReference type="NCBI Taxonomy" id="1856405"/>
    <lineage>
        <taxon>Bacteria</taxon>
        <taxon>Pseudomonadati</taxon>
        <taxon>Pseudomonadota</taxon>
        <taxon>Gammaproteobacteria</taxon>
        <taxon>Alteromonadales</taxon>
        <taxon>Alteromonadaceae</taxon>
        <taxon>Alteromonas/Salinimonas group</taxon>
        <taxon>Alteromonas</taxon>
    </lineage>
</organism>
<comment type="subcellular location">
    <subcellularLocation>
        <location evidence="1">Membrane</location>
        <topology evidence="1">Multi-pass membrane protein</topology>
    </subcellularLocation>
</comment>
<evidence type="ECO:0000313" key="7">
    <source>
        <dbReference type="EMBL" id="OFI35976.1"/>
    </source>
</evidence>
<sequence>MSDVTNPFQGCNNIFFKPNGVFKTIDEKNNWSWIPFLVVIAMSVLPAYLFINSIDFEWYKNLIIDTQYGDLSPAEKNMYRDNMTQSQVMMFMMVGGIIGPIVYNAILALYLNLMTRSCEENLNGYTDWYGFTWWVSMPVVVGAVMGMALIALSDSAQLQPSIVSPLSVSYLFGIGMESDWFSFAQSIRLETFWSIYLITVGIAQWTSFSTKKSAIIAAAPFVIIMGLWAIFKLF</sequence>
<keyword evidence="3 5" id="KW-1133">Transmembrane helix</keyword>
<dbReference type="Proteomes" id="UP000176037">
    <property type="component" value="Unassembled WGS sequence"/>
</dbReference>
<dbReference type="InterPro" id="IPR006977">
    <property type="entry name" value="Yip1_dom"/>
</dbReference>
<accession>A0A1E8FJP9</accession>
<protein>
    <recommendedName>
        <fullName evidence="6">Yip1 domain-containing protein</fullName>
    </recommendedName>
</protein>
<evidence type="ECO:0000256" key="5">
    <source>
        <dbReference type="SAM" id="Phobius"/>
    </source>
</evidence>
<dbReference type="Pfam" id="PF04893">
    <property type="entry name" value="Yip1"/>
    <property type="match status" value="1"/>
</dbReference>
<dbReference type="RefSeq" id="WP_070174820.1">
    <property type="nucleotide sequence ID" value="NZ_BMJR01000004.1"/>
</dbReference>
<evidence type="ECO:0000256" key="3">
    <source>
        <dbReference type="ARBA" id="ARBA00022989"/>
    </source>
</evidence>
<evidence type="ECO:0000313" key="8">
    <source>
        <dbReference type="Proteomes" id="UP000176037"/>
    </source>
</evidence>
<feature type="transmembrane region" description="Helical" evidence="5">
    <location>
        <begin position="131"/>
        <end position="152"/>
    </location>
</feature>
<keyword evidence="4 5" id="KW-0472">Membrane</keyword>
<evidence type="ECO:0000256" key="2">
    <source>
        <dbReference type="ARBA" id="ARBA00022692"/>
    </source>
</evidence>
<feature type="domain" description="Yip1" evidence="6">
    <location>
        <begin position="14"/>
        <end position="230"/>
    </location>
</feature>
<evidence type="ECO:0000256" key="4">
    <source>
        <dbReference type="ARBA" id="ARBA00023136"/>
    </source>
</evidence>
<keyword evidence="8" id="KW-1185">Reference proteome</keyword>
<feature type="transmembrane region" description="Helical" evidence="5">
    <location>
        <begin position="191"/>
        <end position="208"/>
    </location>
</feature>
<evidence type="ECO:0000256" key="1">
    <source>
        <dbReference type="ARBA" id="ARBA00004141"/>
    </source>
</evidence>
<feature type="transmembrane region" description="Helical" evidence="5">
    <location>
        <begin position="214"/>
        <end position="231"/>
    </location>
</feature>
<feature type="transmembrane region" description="Helical" evidence="5">
    <location>
        <begin position="88"/>
        <end position="111"/>
    </location>
</feature>
<feature type="transmembrane region" description="Helical" evidence="5">
    <location>
        <begin position="31"/>
        <end position="51"/>
    </location>
</feature>
<comment type="caution">
    <text evidence="7">The sequence shown here is derived from an EMBL/GenBank/DDBJ whole genome shotgun (WGS) entry which is preliminary data.</text>
</comment>
<dbReference type="EMBL" id="MJIC01000004">
    <property type="protein sequence ID" value="OFI35976.1"/>
    <property type="molecule type" value="Genomic_DNA"/>
</dbReference>
<evidence type="ECO:0000259" key="6">
    <source>
        <dbReference type="Pfam" id="PF04893"/>
    </source>
</evidence>
<dbReference type="STRING" id="1856405.BFC17_09875"/>
<gene>
    <name evidence="7" type="ORF">BFC17_09875</name>
</gene>
<reference evidence="7 8" key="1">
    <citation type="submission" date="2016-09" db="EMBL/GenBank/DDBJ databases">
        <title>Alteromonas lipolytica, a new species isolated from sea water.</title>
        <authorList>
            <person name="Wu Y.-H."/>
            <person name="Cheng H."/>
            <person name="Xu X.-W."/>
        </authorList>
    </citation>
    <scope>NUCLEOTIDE SEQUENCE [LARGE SCALE GENOMIC DNA]</scope>
    <source>
        <strain evidence="7 8">JW12</strain>
    </source>
</reference>
<keyword evidence="2 5" id="KW-0812">Transmembrane</keyword>